<evidence type="ECO:0000313" key="3">
    <source>
        <dbReference type="EMBL" id="VUF13822.1"/>
    </source>
</evidence>
<dbReference type="RefSeq" id="WP_144766090.1">
    <property type="nucleotide sequence ID" value="NZ_BPQI01000033.1"/>
</dbReference>
<name>A0A564G0S6_9HYPH</name>
<dbReference type="Pfam" id="PF02915">
    <property type="entry name" value="Rubrerythrin"/>
    <property type="match status" value="1"/>
</dbReference>
<proteinExistence type="predicted"/>
<dbReference type="EMBL" id="CABFVH010000024">
    <property type="protein sequence ID" value="VUF13822.1"/>
    <property type="molecule type" value="Genomic_DNA"/>
</dbReference>
<accession>A0A564G0S6</accession>
<dbReference type="InterPro" id="IPR009078">
    <property type="entry name" value="Ferritin-like_SF"/>
</dbReference>
<evidence type="ECO:0000313" key="2">
    <source>
        <dbReference type="EMBL" id="GJD55578.1"/>
    </source>
</evidence>
<dbReference type="PANTHER" id="PTHR33531">
    <property type="entry name" value="RUBRERYTHRIN SUBFAMILY"/>
    <property type="match status" value="1"/>
</dbReference>
<dbReference type="OrthoDB" id="6057955at2"/>
<evidence type="ECO:0000313" key="4">
    <source>
        <dbReference type="Proteomes" id="UP000401717"/>
    </source>
</evidence>
<dbReference type="GO" id="GO:0016491">
    <property type="term" value="F:oxidoreductase activity"/>
    <property type="evidence" value="ECO:0007669"/>
    <property type="project" value="InterPro"/>
</dbReference>
<organism evidence="3 4">
    <name type="scientific">Methylobacterium dankookense</name>
    <dbReference type="NCBI Taxonomy" id="560405"/>
    <lineage>
        <taxon>Bacteria</taxon>
        <taxon>Pseudomonadati</taxon>
        <taxon>Pseudomonadota</taxon>
        <taxon>Alphaproteobacteria</taxon>
        <taxon>Hyphomicrobiales</taxon>
        <taxon>Methylobacteriaceae</taxon>
        <taxon>Methylobacterium</taxon>
    </lineage>
</organism>
<dbReference type="PANTHER" id="PTHR33531:SF7">
    <property type="entry name" value="HYPOTHETICAL MEMBRANE PROTEIN, CONSERVED"/>
    <property type="match status" value="1"/>
</dbReference>
<dbReference type="AlphaFoldDB" id="A0A564G0S6"/>
<dbReference type="SUPFAM" id="SSF47240">
    <property type="entry name" value="Ferritin-like"/>
    <property type="match status" value="1"/>
</dbReference>
<dbReference type="EMBL" id="BPQI01000033">
    <property type="protein sequence ID" value="GJD55578.1"/>
    <property type="molecule type" value="Genomic_DNA"/>
</dbReference>
<reference evidence="2" key="2">
    <citation type="journal article" date="2021" name="Front. Microbiol.">
        <title>Comprehensive Comparative Genomics and Phenotyping of Methylobacterium Species.</title>
        <authorList>
            <person name="Alessa O."/>
            <person name="Ogura Y."/>
            <person name="Fujitani Y."/>
            <person name="Takami H."/>
            <person name="Hayashi T."/>
            <person name="Sahin N."/>
            <person name="Tani A."/>
        </authorList>
    </citation>
    <scope>NUCLEOTIDE SEQUENCE</scope>
    <source>
        <strain evidence="2">DSM 22415</strain>
    </source>
</reference>
<dbReference type="GO" id="GO:0046872">
    <property type="term" value="F:metal ion binding"/>
    <property type="evidence" value="ECO:0007669"/>
    <property type="project" value="InterPro"/>
</dbReference>
<reference evidence="2" key="3">
    <citation type="submission" date="2021-08" db="EMBL/GenBank/DDBJ databases">
        <authorList>
            <person name="Tani A."/>
            <person name="Ola A."/>
            <person name="Ogura Y."/>
            <person name="Katsura K."/>
            <person name="Hayashi T."/>
        </authorList>
    </citation>
    <scope>NUCLEOTIDE SEQUENCE</scope>
    <source>
        <strain evidence="2">DSM 22415</strain>
    </source>
</reference>
<evidence type="ECO:0000313" key="5">
    <source>
        <dbReference type="Proteomes" id="UP001055303"/>
    </source>
</evidence>
<dbReference type="Proteomes" id="UP001055303">
    <property type="component" value="Unassembled WGS sequence"/>
</dbReference>
<evidence type="ECO:0000259" key="1">
    <source>
        <dbReference type="Pfam" id="PF02915"/>
    </source>
</evidence>
<reference evidence="3 4" key="1">
    <citation type="submission" date="2019-06" db="EMBL/GenBank/DDBJ databases">
        <authorList>
            <person name="Rodrigo-Torres L."/>
            <person name="Arahal R. D."/>
            <person name="Lucena T."/>
        </authorList>
    </citation>
    <scope>NUCLEOTIDE SEQUENCE [LARGE SCALE GENOMIC DNA]</scope>
    <source>
        <strain evidence="3 4">SW08-7</strain>
    </source>
</reference>
<dbReference type="InterPro" id="IPR012347">
    <property type="entry name" value="Ferritin-like"/>
</dbReference>
<dbReference type="Gene3D" id="1.20.1260.10">
    <property type="match status" value="1"/>
</dbReference>
<dbReference type="InterPro" id="IPR003251">
    <property type="entry name" value="Rr_diiron-bd_dom"/>
</dbReference>
<keyword evidence="5" id="KW-1185">Reference proteome</keyword>
<protein>
    <recommendedName>
        <fullName evidence="1">Rubrerythrin diiron-binding domain-containing protein</fullName>
    </recommendedName>
</protein>
<dbReference type="Proteomes" id="UP000401717">
    <property type="component" value="Unassembled WGS sequence"/>
</dbReference>
<gene>
    <name evidence="2" type="ORF">IFDJLNFL_1465</name>
    <name evidence="3" type="ORF">MTDSW087_03529</name>
</gene>
<feature type="domain" description="Rubrerythrin diiron-binding" evidence="1">
    <location>
        <begin position="17"/>
        <end position="76"/>
    </location>
</feature>
<sequence length="292" mass="32201">MPLLKTEPPAPVRTLDELLAIAHAMEAEAATRYGAMAERMRGDGNDALAGVFERLSADEQGHIEGVRRWSEAERGKTPDPSQIRWKLPETFDDEGLATTDPRLLRAYRALAAAVRNEERAFAFWTYVAAQADRPEVRQAAEAMAHEELGHVAILRRERRRAFHAERAKGHLAERGDRWEAADLERRLGALLGTVARDVAVPERARLEALARDTERHEQDLRGAGLALPVTAGGDIPDDPVALAELLADRYLEAADDPQDEAALACLQTLAGHAVARLAWLRSDLPELQAGDR</sequence>
<dbReference type="CDD" id="cd01045">
    <property type="entry name" value="Ferritin_like_AB"/>
    <property type="match status" value="1"/>
</dbReference>